<name>A0A077M2C3_9MICO</name>
<organism evidence="2 3">
    <name type="scientific">Nostocoides japonicum T1-X7</name>
    <dbReference type="NCBI Taxonomy" id="1194083"/>
    <lineage>
        <taxon>Bacteria</taxon>
        <taxon>Bacillati</taxon>
        <taxon>Actinomycetota</taxon>
        <taxon>Actinomycetes</taxon>
        <taxon>Micrococcales</taxon>
        <taxon>Intrasporangiaceae</taxon>
        <taxon>Nostocoides</taxon>
    </lineage>
</organism>
<proteinExistence type="predicted"/>
<feature type="domain" description="DUF4350" evidence="1">
    <location>
        <begin position="30"/>
        <end position="208"/>
    </location>
</feature>
<evidence type="ECO:0000313" key="2">
    <source>
        <dbReference type="EMBL" id="CCH79981.1"/>
    </source>
</evidence>
<keyword evidence="3" id="KW-1185">Reference proteome</keyword>
<dbReference type="EMBL" id="CAJB01000402">
    <property type="protein sequence ID" value="CCH79981.1"/>
    <property type="molecule type" value="Genomic_DNA"/>
</dbReference>
<dbReference type="Proteomes" id="UP000035721">
    <property type="component" value="Unassembled WGS sequence"/>
</dbReference>
<dbReference type="STRING" id="1194083.BN12_690010"/>
<gene>
    <name evidence="2" type="ORF">BN12_690010</name>
</gene>
<dbReference type="AlphaFoldDB" id="A0A077M2C3"/>
<evidence type="ECO:0000259" key="1">
    <source>
        <dbReference type="Pfam" id="PF14258"/>
    </source>
</evidence>
<comment type="caution">
    <text evidence="2">The sequence shown here is derived from an EMBL/GenBank/DDBJ whole genome shotgun (WGS) entry which is preliminary data.</text>
</comment>
<evidence type="ECO:0000313" key="3">
    <source>
        <dbReference type="Proteomes" id="UP000035721"/>
    </source>
</evidence>
<dbReference type="Pfam" id="PF14258">
    <property type="entry name" value="DUF4350"/>
    <property type="match status" value="1"/>
</dbReference>
<protein>
    <submittedName>
        <fullName evidence="2">Putative Secreted protein</fullName>
    </submittedName>
</protein>
<dbReference type="RefSeq" id="WP_048551987.1">
    <property type="nucleotide sequence ID" value="NZ_HF570958.1"/>
</dbReference>
<sequence length="371" mass="40024">MVWAAVVLVAIGVIIAAALLRPVPRGAYDPDSPAPTGAQAMARVLAAHGVDVDVRRSIGSFEDARLDGGTTVLIVQPERLSPENARRAYEAASRAARVVLLAPSQSSLDDLGVPATASIRWSSTPTPARCSSDIVRPTDLVQRGVFAYRPSEGTGAWTRCFTDGDPDGRAGLLVRAGGSGQAELVLVGYRENLTNAYVSQDDNAALFVRALGHSPHLVWYVPGIDDLGEQYAGGIVWPDWFEPLVWMLGSSVVLLCLVRARRLGRLVPEPLPAVVRAVETTENRGRLYRRARERRRTAAVLQAGTRARLAHRFGVRPSEPPEHLVDAVSRATGRVPREIGDLLLGPVADTDTALVTLAQQLSHLEEQVRMP</sequence>
<reference evidence="2 3" key="1">
    <citation type="journal article" date="2013" name="ISME J.">
        <title>A metabolic model for members of the genus Tetrasphaera involved in enhanced biological phosphorus removal.</title>
        <authorList>
            <person name="Kristiansen R."/>
            <person name="Nguyen H.T.T."/>
            <person name="Saunders A.M."/>
            <person name="Nielsen J.L."/>
            <person name="Wimmer R."/>
            <person name="Le V.Q."/>
            <person name="McIlroy S.J."/>
            <person name="Petrovski S."/>
            <person name="Seviour R.J."/>
            <person name="Calteau A."/>
            <person name="Nielsen K.L."/>
            <person name="Nielsen P.H."/>
        </authorList>
    </citation>
    <scope>NUCLEOTIDE SEQUENCE [LARGE SCALE GENOMIC DNA]</scope>
    <source>
        <strain evidence="2 3">T1-X7</strain>
    </source>
</reference>
<accession>A0A077M2C3</accession>
<dbReference type="InterPro" id="IPR025646">
    <property type="entry name" value="DUF4350"/>
</dbReference>